<comment type="function">
    <text evidence="16">Peptidoglycan polymerase that is essential for cell division.</text>
</comment>
<evidence type="ECO:0000256" key="12">
    <source>
        <dbReference type="ARBA" id="ARBA00041185"/>
    </source>
</evidence>
<keyword evidence="4 17" id="KW-0812">Transmembrane</keyword>
<dbReference type="GO" id="GO:0008955">
    <property type="term" value="F:peptidoglycan glycosyltransferase activity"/>
    <property type="evidence" value="ECO:0007669"/>
    <property type="project" value="UniProtKB-EC"/>
</dbReference>
<dbReference type="PROSITE" id="PS00428">
    <property type="entry name" value="FTSW_RODA_SPOVE"/>
    <property type="match status" value="1"/>
</dbReference>
<keyword evidence="18" id="KW-0132">Cell division</keyword>
<reference evidence="18 19" key="1">
    <citation type="journal article" date="2015" name="Genome Announc.">
        <title>Expanding the biotechnology potential of lactobacilli through comparative genomics of 213 strains and associated genera.</title>
        <authorList>
            <person name="Sun Z."/>
            <person name="Harris H.M."/>
            <person name="McCann A."/>
            <person name="Guo C."/>
            <person name="Argimon S."/>
            <person name="Zhang W."/>
            <person name="Yang X."/>
            <person name="Jeffery I.B."/>
            <person name="Cooney J.C."/>
            <person name="Kagawa T.F."/>
            <person name="Liu W."/>
            <person name="Song Y."/>
            <person name="Salvetti E."/>
            <person name="Wrobel A."/>
            <person name="Rasinkangas P."/>
            <person name="Parkhill J."/>
            <person name="Rea M.C."/>
            <person name="O'Sullivan O."/>
            <person name="Ritari J."/>
            <person name="Douillard F.P."/>
            <person name="Paul Ross R."/>
            <person name="Yang R."/>
            <person name="Briner A.E."/>
            <person name="Felis G.E."/>
            <person name="de Vos W.M."/>
            <person name="Barrangou R."/>
            <person name="Klaenhammer T.R."/>
            <person name="Caufield P.W."/>
            <person name="Cui Y."/>
            <person name="Zhang H."/>
            <person name="O'Toole P.W."/>
        </authorList>
    </citation>
    <scope>NUCLEOTIDE SEQUENCE [LARGE SCALE GENOMIC DNA]</scope>
    <source>
        <strain evidence="18 19">DSM 8475</strain>
    </source>
</reference>
<feature type="transmembrane region" description="Helical" evidence="17">
    <location>
        <begin position="208"/>
        <end position="228"/>
    </location>
</feature>
<evidence type="ECO:0000313" key="18">
    <source>
        <dbReference type="EMBL" id="KRM35253.1"/>
    </source>
</evidence>
<protein>
    <recommendedName>
        <fullName evidence="12">Probable peptidoglycan glycosyltransferase FtsW</fullName>
        <ecNumber evidence="14">2.4.99.28</ecNumber>
    </recommendedName>
    <alternativeName>
        <fullName evidence="13">Cell division protein FtsW</fullName>
    </alternativeName>
    <alternativeName>
        <fullName evidence="10">Cell wall polymerase</fullName>
    </alternativeName>
    <alternativeName>
        <fullName evidence="9">Peptidoglycan polymerase</fullName>
    </alternativeName>
</protein>
<dbReference type="GO" id="GO:0015648">
    <property type="term" value="F:lipid-linked peptidoglycan transporter activity"/>
    <property type="evidence" value="ECO:0007669"/>
    <property type="project" value="TreeGrafter"/>
</dbReference>
<evidence type="ECO:0000256" key="10">
    <source>
        <dbReference type="ARBA" id="ARBA00033270"/>
    </source>
</evidence>
<dbReference type="Pfam" id="PF01098">
    <property type="entry name" value="FTSW_RODA_SPOVE"/>
    <property type="match status" value="1"/>
</dbReference>
<dbReference type="InterPro" id="IPR001182">
    <property type="entry name" value="FtsW/RodA"/>
</dbReference>
<dbReference type="PANTHER" id="PTHR30474">
    <property type="entry name" value="CELL CYCLE PROTEIN"/>
    <property type="match status" value="1"/>
</dbReference>
<dbReference type="GO" id="GO:0009252">
    <property type="term" value="P:peptidoglycan biosynthetic process"/>
    <property type="evidence" value="ECO:0007669"/>
    <property type="project" value="UniProtKB-KW"/>
</dbReference>
<feature type="transmembrane region" description="Helical" evidence="17">
    <location>
        <begin position="330"/>
        <end position="357"/>
    </location>
</feature>
<dbReference type="RefSeq" id="WP_057808165.1">
    <property type="nucleotide sequence ID" value="NZ_AZGO01000065.1"/>
</dbReference>
<keyword evidence="5" id="KW-0133">Cell shape</keyword>
<feature type="transmembrane region" description="Helical" evidence="17">
    <location>
        <begin position="21"/>
        <end position="43"/>
    </location>
</feature>
<keyword evidence="6" id="KW-0573">Peptidoglycan synthesis</keyword>
<evidence type="ECO:0000256" key="8">
    <source>
        <dbReference type="ARBA" id="ARBA00023136"/>
    </source>
</evidence>
<keyword evidence="8 17" id="KW-0472">Membrane</keyword>
<dbReference type="Proteomes" id="UP000051085">
    <property type="component" value="Unassembled WGS sequence"/>
</dbReference>
<dbReference type="InterPro" id="IPR018365">
    <property type="entry name" value="Cell_cycle_FtsW-rel_CS"/>
</dbReference>
<evidence type="ECO:0000256" key="11">
    <source>
        <dbReference type="ARBA" id="ARBA00038053"/>
    </source>
</evidence>
<evidence type="ECO:0000256" key="7">
    <source>
        <dbReference type="ARBA" id="ARBA00022989"/>
    </source>
</evidence>
<dbReference type="GO" id="GO:0005886">
    <property type="term" value="C:plasma membrane"/>
    <property type="evidence" value="ECO:0007669"/>
    <property type="project" value="TreeGrafter"/>
</dbReference>
<keyword evidence="18" id="KW-0131">Cell cycle</keyword>
<dbReference type="PANTHER" id="PTHR30474:SF2">
    <property type="entry name" value="PEPTIDOGLYCAN GLYCOSYLTRANSFERASE FTSW-RELATED"/>
    <property type="match status" value="1"/>
</dbReference>
<feature type="transmembrane region" description="Helical" evidence="17">
    <location>
        <begin position="94"/>
        <end position="112"/>
    </location>
</feature>
<dbReference type="GO" id="GO:0032153">
    <property type="term" value="C:cell division site"/>
    <property type="evidence" value="ECO:0007669"/>
    <property type="project" value="TreeGrafter"/>
</dbReference>
<proteinExistence type="inferred from homology"/>
<feature type="transmembrane region" description="Helical" evidence="17">
    <location>
        <begin position="124"/>
        <end position="141"/>
    </location>
</feature>
<keyword evidence="7 17" id="KW-1133">Transmembrane helix</keyword>
<feature type="transmembrane region" description="Helical" evidence="17">
    <location>
        <begin position="63"/>
        <end position="82"/>
    </location>
</feature>
<name>A0A922PTD9_9LACO</name>
<evidence type="ECO:0000256" key="13">
    <source>
        <dbReference type="ARBA" id="ARBA00041418"/>
    </source>
</evidence>
<dbReference type="AlphaFoldDB" id="A0A922PTD9"/>
<dbReference type="GeneID" id="87978627"/>
<evidence type="ECO:0000256" key="2">
    <source>
        <dbReference type="ARBA" id="ARBA00022676"/>
    </source>
</evidence>
<evidence type="ECO:0000256" key="3">
    <source>
        <dbReference type="ARBA" id="ARBA00022679"/>
    </source>
</evidence>
<evidence type="ECO:0000256" key="14">
    <source>
        <dbReference type="ARBA" id="ARBA00044770"/>
    </source>
</evidence>
<comment type="caution">
    <text evidence="18">The sequence shown here is derived from an EMBL/GenBank/DDBJ whole genome shotgun (WGS) entry which is preliminary data.</text>
</comment>
<comment type="subcellular location">
    <subcellularLocation>
        <location evidence="1">Membrane</location>
        <topology evidence="1">Multi-pass membrane protein</topology>
    </subcellularLocation>
</comment>
<dbReference type="EC" id="2.4.99.28" evidence="14"/>
<accession>A0A922PTD9</accession>
<evidence type="ECO:0000256" key="16">
    <source>
        <dbReference type="ARBA" id="ARBA00049966"/>
    </source>
</evidence>
<evidence type="ECO:0000256" key="6">
    <source>
        <dbReference type="ARBA" id="ARBA00022984"/>
    </source>
</evidence>
<feature type="transmembrane region" description="Helical" evidence="17">
    <location>
        <begin position="183"/>
        <end position="201"/>
    </location>
</feature>
<comment type="similarity">
    <text evidence="11">Belongs to the SEDS family. FtsW subfamily.</text>
</comment>
<evidence type="ECO:0000256" key="15">
    <source>
        <dbReference type="ARBA" id="ARBA00049902"/>
    </source>
</evidence>
<feature type="transmembrane region" description="Helical" evidence="17">
    <location>
        <begin position="297"/>
        <end position="318"/>
    </location>
</feature>
<feature type="transmembrane region" description="Helical" evidence="17">
    <location>
        <begin position="162"/>
        <end position="177"/>
    </location>
</feature>
<evidence type="ECO:0000256" key="4">
    <source>
        <dbReference type="ARBA" id="ARBA00022692"/>
    </source>
</evidence>
<evidence type="ECO:0000256" key="9">
    <source>
        <dbReference type="ARBA" id="ARBA00032370"/>
    </source>
</evidence>
<sequence>MKKIKLRPRHGLATIKQNFHFWDYYLMVPYLVLCLIGIVMVYSSSAAIQMQNGGTPQAYLIKQTIYVILGVLVLLFCANYPLEHYRHRRFLEYSTVGMGFLLAVVLLIGKAVNGAKGWLNLGPINIQPVEFCKLYFILYLADRMARARQQGKHFLLSKSSRGPLILAAGYLILILVQPDTGGFAINACIIAVMILACDIRWGKAITAVIGFPLLVYFGLQLAIINGWLHGGYRIQRFIAFMNPFGNASGSGSQLVNSYYAISNGGIFGVGLGNSVQKMGYLPEPNTDFIMAITSEELGLVGVTVILVLLLVLICRMIQLGVKSQSLYQSLICYGSATFFTIETFFNIGGVLGLLPITGVTFPFISYGGSSMLVLSATVGIIMNISIRQNKAQLEIGEPFLPTD</sequence>
<dbReference type="GO" id="GO:0051301">
    <property type="term" value="P:cell division"/>
    <property type="evidence" value="ECO:0007669"/>
    <property type="project" value="UniProtKB-KW"/>
</dbReference>
<evidence type="ECO:0000256" key="5">
    <source>
        <dbReference type="ARBA" id="ARBA00022960"/>
    </source>
</evidence>
<feature type="transmembrane region" description="Helical" evidence="17">
    <location>
        <begin position="363"/>
        <end position="384"/>
    </location>
</feature>
<dbReference type="EMBL" id="AZGO01000065">
    <property type="protein sequence ID" value="KRM35253.1"/>
    <property type="molecule type" value="Genomic_DNA"/>
</dbReference>
<keyword evidence="2" id="KW-0328">Glycosyltransferase</keyword>
<organism evidence="18 19">
    <name type="scientific">Limosilactobacillus pontis DSM 8475</name>
    <dbReference type="NCBI Taxonomy" id="1423794"/>
    <lineage>
        <taxon>Bacteria</taxon>
        <taxon>Bacillati</taxon>
        <taxon>Bacillota</taxon>
        <taxon>Bacilli</taxon>
        <taxon>Lactobacillales</taxon>
        <taxon>Lactobacillaceae</taxon>
        <taxon>Limosilactobacillus</taxon>
    </lineage>
</organism>
<gene>
    <name evidence="18" type="ORF">FD34_GL000763</name>
</gene>
<evidence type="ECO:0000256" key="1">
    <source>
        <dbReference type="ARBA" id="ARBA00004141"/>
    </source>
</evidence>
<evidence type="ECO:0000313" key="19">
    <source>
        <dbReference type="Proteomes" id="UP000051085"/>
    </source>
</evidence>
<comment type="catalytic activity">
    <reaction evidence="15">
        <text>[GlcNAc-(1-&gt;4)-Mur2Ac(oyl-L-Ala-gamma-D-Glu-L-Lys-D-Ala-D-Ala)](n)-di-trans,octa-cis-undecaprenyl diphosphate + beta-D-GlcNAc-(1-&gt;4)-Mur2Ac(oyl-L-Ala-gamma-D-Glu-L-Lys-D-Ala-D-Ala)-di-trans,octa-cis-undecaprenyl diphosphate = [GlcNAc-(1-&gt;4)-Mur2Ac(oyl-L-Ala-gamma-D-Glu-L-Lys-D-Ala-D-Ala)](n+1)-di-trans,octa-cis-undecaprenyl diphosphate + di-trans,octa-cis-undecaprenyl diphosphate + H(+)</text>
        <dbReference type="Rhea" id="RHEA:23708"/>
        <dbReference type="Rhea" id="RHEA-COMP:9602"/>
        <dbReference type="Rhea" id="RHEA-COMP:9603"/>
        <dbReference type="ChEBI" id="CHEBI:15378"/>
        <dbReference type="ChEBI" id="CHEBI:58405"/>
        <dbReference type="ChEBI" id="CHEBI:60033"/>
        <dbReference type="ChEBI" id="CHEBI:78435"/>
        <dbReference type="EC" id="2.4.99.28"/>
    </reaction>
</comment>
<dbReference type="GO" id="GO:0008360">
    <property type="term" value="P:regulation of cell shape"/>
    <property type="evidence" value="ECO:0007669"/>
    <property type="project" value="UniProtKB-KW"/>
</dbReference>
<keyword evidence="3" id="KW-0808">Transferase</keyword>
<evidence type="ECO:0000256" key="17">
    <source>
        <dbReference type="SAM" id="Phobius"/>
    </source>
</evidence>